<feature type="non-terminal residue" evidence="2">
    <location>
        <position position="1"/>
    </location>
</feature>
<dbReference type="EMBL" id="JBHLZP010001107">
    <property type="protein sequence ID" value="MFB9840476.1"/>
    <property type="molecule type" value="Genomic_DNA"/>
</dbReference>
<reference evidence="2 3" key="1">
    <citation type="submission" date="2024-09" db="EMBL/GenBank/DDBJ databases">
        <authorList>
            <person name="Sun Q."/>
            <person name="Mori K."/>
        </authorList>
    </citation>
    <scope>NUCLEOTIDE SEQUENCE [LARGE SCALE GENOMIC DNA]</scope>
    <source>
        <strain evidence="2 3">TBRC 0563</strain>
    </source>
</reference>
<feature type="compositionally biased region" description="Basic residues" evidence="1">
    <location>
        <begin position="57"/>
        <end position="69"/>
    </location>
</feature>
<organism evidence="2 3">
    <name type="scientific">Actinoallomurus acaciae</name>
    <dbReference type="NCBI Taxonomy" id="502577"/>
    <lineage>
        <taxon>Bacteria</taxon>
        <taxon>Bacillati</taxon>
        <taxon>Actinomycetota</taxon>
        <taxon>Actinomycetes</taxon>
        <taxon>Streptosporangiales</taxon>
        <taxon>Thermomonosporaceae</taxon>
        <taxon>Actinoallomurus</taxon>
    </lineage>
</organism>
<protein>
    <submittedName>
        <fullName evidence="2">Uncharacterized protein</fullName>
    </submittedName>
</protein>
<accession>A0ABV5YZH7</accession>
<dbReference type="RefSeq" id="WP_378213702.1">
    <property type="nucleotide sequence ID" value="NZ_JBHLZP010001107.1"/>
</dbReference>
<feature type="region of interest" description="Disordered" evidence="1">
    <location>
        <begin position="1"/>
        <end position="24"/>
    </location>
</feature>
<name>A0ABV5YZH7_9ACTN</name>
<feature type="region of interest" description="Disordered" evidence="1">
    <location>
        <begin position="55"/>
        <end position="80"/>
    </location>
</feature>
<evidence type="ECO:0000313" key="3">
    <source>
        <dbReference type="Proteomes" id="UP001589627"/>
    </source>
</evidence>
<proteinExistence type="predicted"/>
<evidence type="ECO:0000313" key="2">
    <source>
        <dbReference type="EMBL" id="MFB9840476.1"/>
    </source>
</evidence>
<evidence type="ECO:0000256" key="1">
    <source>
        <dbReference type="SAM" id="MobiDB-lite"/>
    </source>
</evidence>
<dbReference type="Proteomes" id="UP001589627">
    <property type="component" value="Unassembled WGS sequence"/>
</dbReference>
<sequence length="80" mass="8842">GRSRRLAWGPEAHGGSSYQRPGDEWGAGYRFDRPGCWDLHAVRGTATADVWIEVGRRPRTSRATARRPKGPPSQDTHSTA</sequence>
<keyword evidence="3" id="KW-1185">Reference proteome</keyword>
<gene>
    <name evidence="2" type="ORF">ACFFNX_50870</name>
</gene>
<comment type="caution">
    <text evidence="2">The sequence shown here is derived from an EMBL/GenBank/DDBJ whole genome shotgun (WGS) entry which is preliminary data.</text>
</comment>